<name>A0A2M6UQK2_9HYPH</name>
<organism evidence="1 2">
    <name type="scientific">Bartonella tribocorum</name>
    <dbReference type="NCBI Taxonomy" id="85701"/>
    <lineage>
        <taxon>Bacteria</taxon>
        <taxon>Pseudomonadati</taxon>
        <taxon>Pseudomonadota</taxon>
        <taxon>Alphaproteobacteria</taxon>
        <taxon>Hyphomicrobiales</taxon>
        <taxon>Bartonellaceae</taxon>
        <taxon>Bartonella</taxon>
    </lineage>
</organism>
<sequence length="67" mass="7923">MRKIHMPNIASQKGDVTHNRIIIEIQKILSFSKYFHFSCQSSEIPLSLKRYFDRLRTDQEGTKNPKT</sequence>
<proteinExistence type="predicted"/>
<accession>A0A2M6UQK2</accession>
<comment type="caution">
    <text evidence="1">The sequence shown here is derived from an EMBL/GenBank/DDBJ whole genome shotgun (WGS) entry which is preliminary data.</text>
</comment>
<dbReference type="EMBL" id="NJGE01000016">
    <property type="protein sequence ID" value="PIT68460.1"/>
    <property type="molecule type" value="Genomic_DNA"/>
</dbReference>
<dbReference type="AlphaFoldDB" id="A0A2M6UQK2"/>
<dbReference type="Proteomes" id="UP000229839">
    <property type="component" value="Unassembled WGS sequence"/>
</dbReference>
<evidence type="ECO:0000313" key="1">
    <source>
        <dbReference type="EMBL" id="PIT68460.1"/>
    </source>
</evidence>
<protein>
    <submittedName>
        <fullName evidence="1">Uncharacterized protein</fullName>
    </submittedName>
</protein>
<gene>
    <name evidence="1" type="ORF">CER18_06820</name>
</gene>
<evidence type="ECO:0000313" key="2">
    <source>
        <dbReference type="Proteomes" id="UP000229839"/>
    </source>
</evidence>
<reference evidence="1 2" key="1">
    <citation type="submission" date="2017-06" db="EMBL/GenBank/DDBJ databases">
        <title>Draft genome of Bartonella tribocorum strain L103, isolated from a rodent in Laos.</title>
        <authorList>
            <person name="Hadjadj L."/>
            <person name="Jiyipong T."/>
            <person name="Morand S."/>
            <person name="Diene S.M."/>
            <person name="Rolain J.-M."/>
        </authorList>
    </citation>
    <scope>NUCLEOTIDE SEQUENCE [LARGE SCALE GENOMIC DNA]</scope>
    <source>
        <strain evidence="1 2">L103</strain>
    </source>
</reference>